<sequence>MNIGELSRISGVAAPTIRFYEKIQLLPKAKRHANGYRHYSDDDVAWLMWIQRAQQVGFALEEIKALLPLDDDAHQHEIMVARLQQRMAEMEAQIQQLTLGKQKLQAVVDAILNKPADVSCAENAQRLLQQNPQQA</sequence>
<evidence type="ECO:0000256" key="2">
    <source>
        <dbReference type="ARBA" id="ARBA00023125"/>
    </source>
</evidence>
<gene>
    <name evidence="6" type="ORF">LVJ82_09480</name>
</gene>
<evidence type="ECO:0000256" key="4">
    <source>
        <dbReference type="SAM" id="Coils"/>
    </source>
</evidence>
<dbReference type="PANTHER" id="PTHR30204:SF94">
    <property type="entry name" value="HEAVY METAL-DEPENDENT TRANSCRIPTIONAL REGULATOR HI_0293-RELATED"/>
    <property type="match status" value="1"/>
</dbReference>
<keyword evidence="1" id="KW-0805">Transcription regulation</keyword>
<dbReference type="Pfam" id="PF13411">
    <property type="entry name" value="MerR_1"/>
    <property type="match status" value="1"/>
</dbReference>
<dbReference type="PROSITE" id="PS50937">
    <property type="entry name" value="HTH_MERR_2"/>
    <property type="match status" value="1"/>
</dbReference>
<keyword evidence="7" id="KW-1185">Reference proteome</keyword>
<protein>
    <submittedName>
        <fullName evidence="6">MerR family transcriptional regulator</fullName>
    </submittedName>
</protein>
<dbReference type="SUPFAM" id="SSF46955">
    <property type="entry name" value="Putative DNA-binding domain"/>
    <property type="match status" value="1"/>
</dbReference>
<dbReference type="EMBL" id="CP091511">
    <property type="protein sequence ID" value="UOO91168.1"/>
    <property type="molecule type" value="Genomic_DNA"/>
</dbReference>
<evidence type="ECO:0000313" key="6">
    <source>
        <dbReference type="EMBL" id="UOO91168.1"/>
    </source>
</evidence>
<keyword evidence="3" id="KW-0804">Transcription</keyword>
<keyword evidence="4" id="KW-0175">Coiled coil</keyword>
<dbReference type="InterPro" id="IPR000551">
    <property type="entry name" value="MerR-type_HTH_dom"/>
</dbReference>
<dbReference type="Proteomes" id="UP000832011">
    <property type="component" value="Chromosome"/>
</dbReference>
<dbReference type="InterPro" id="IPR009061">
    <property type="entry name" value="DNA-bd_dom_put_sf"/>
</dbReference>
<organism evidence="6 7">
    <name type="scientific">Vitreoscilla massiliensis</name>
    <dbReference type="NCBI Taxonomy" id="1689272"/>
    <lineage>
        <taxon>Bacteria</taxon>
        <taxon>Pseudomonadati</taxon>
        <taxon>Pseudomonadota</taxon>
        <taxon>Betaproteobacteria</taxon>
        <taxon>Neisseriales</taxon>
        <taxon>Neisseriaceae</taxon>
        <taxon>Vitreoscilla</taxon>
    </lineage>
</organism>
<dbReference type="PANTHER" id="PTHR30204">
    <property type="entry name" value="REDOX-CYCLING DRUG-SENSING TRANSCRIPTIONAL ACTIVATOR SOXR"/>
    <property type="match status" value="1"/>
</dbReference>
<accession>A0ABY4E754</accession>
<dbReference type="PROSITE" id="PS00552">
    <property type="entry name" value="HTH_MERR_1"/>
    <property type="match status" value="1"/>
</dbReference>
<evidence type="ECO:0000313" key="7">
    <source>
        <dbReference type="Proteomes" id="UP000832011"/>
    </source>
</evidence>
<name>A0ABY4E754_9NEIS</name>
<dbReference type="RefSeq" id="WP_058304743.1">
    <property type="nucleotide sequence ID" value="NZ_CABKVG010000004.1"/>
</dbReference>
<reference evidence="6 7" key="1">
    <citation type="journal article" date="2022" name="Res Sq">
        <title>Evolution of multicellular longitudinally dividing oral cavity symbionts (Neisseriaceae).</title>
        <authorList>
            <person name="Nyongesa S."/>
            <person name="Weber P."/>
            <person name="Bernet E."/>
            <person name="Pullido F."/>
            <person name="Nieckarz M."/>
            <person name="Delaby M."/>
            <person name="Nieves C."/>
            <person name="Viehboeck T."/>
            <person name="Krause N."/>
            <person name="Rivera-Millot A."/>
            <person name="Nakamura A."/>
            <person name="Vischer N."/>
            <person name="VanNieuwenhze M."/>
            <person name="Brun Y."/>
            <person name="Cava F."/>
            <person name="Bulgheresi S."/>
            <person name="Veyrier F."/>
        </authorList>
    </citation>
    <scope>NUCLEOTIDE SEQUENCE [LARGE SCALE GENOMIC DNA]</scope>
    <source>
        <strain evidence="6 7">SN4</strain>
    </source>
</reference>
<dbReference type="Gene3D" id="1.10.1660.10">
    <property type="match status" value="1"/>
</dbReference>
<evidence type="ECO:0000259" key="5">
    <source>
        <dbReference type="PROSITE" id="PS50937"/>
    </source>
</evidence>
<dbReference type="PRINTS" id="PR00040">
    <property type="entry name" value="HTHMERR"/>
</dbReference>
<dbReference type="SMART" id="SM00422">
    <property type="entry name" value="HTH_MERR"/>
    <property type="match status" value="1"/>
</dbReference>
<dbReference type="InterPro" id="IPR047057">
    <property type="entry name" value="MerR_fam"/>
</dbReference>
<proteinExistence type="predicted"/>
<feature type="coiled-coil region" evidence="4">
    <location>
        <begin position="73"/>
        <end position="107"/>
    </location>
</feature>
<evidence type="ECO:0000256" key="1">
    <source>
        <dbReference type="ARBA" id="ARBA00023015"/>
    </source>
</evidence>
<keyword evidence="2" id="KW-0238">DNA-binding</keyword>
<evidence type="ECO:0000256" key="3">
    <source>
        <dbReference type="ARBA" id="ARBA00023163"/>
    </source>
</evidence>
<feature type="domain" description="HTH merR-type" evidence="5">
    <location>
        <begin position="1"/>
        <end position="69"/>
    </location>
</feature>